<evidence type="ECO:0000256" key="4">
    <source>
        <dbReference type="RuleBase" id="RU003744"/>
    </source>
</evidence>
<organism evidence="7 8">
    <name type="scientific">Labrys okinawensis</name>
    <dbReference type="NCBI Taxonomy" id="346911"/>
    <lineage>
        <taxon>Bacteria</taxon>
        <taxon>Pseudomonadati</taxon>
        <taxon>Pseudomonadota</taxon>
        <taxon>Alphaproteobacteria</taxon>
        <taxon>Hyphomicrobiales</taxon>
        <taxon>Xanthobacteraceae</taxon>
        <taxon>Labrys</taxon>
    </lineage>
</organism>
<keyword evidence="3 5" id="KW-0732">Signal</keyword>
<dbReference type="RefSeq" id="WP_105864874.1">
    <property type="nucleotide sequence ID" value="NZ_PUEJ01000011.1"/>
</dbReference>
<sequence length="281" mass="30424">MKRHLALAVLATLLASSVTRAEERKAITIASEGASPPWDYIDANGALVGFDIDVGNELCARMKLQCTFVAQDWDGIIPGLLVKKYDAIIAGMSITEKRKKSIAFSVPYAVGPNQIVMRRNLGLPPGDTKAKLNLTDIDAEKKALIDKLRESLTGKTLGVLRSSNSEAVVRELFGDIAQVRSYDSQENLKLDLTSERIDGGLGDYLVWKQFLETPEGKAVDFFGPQLSGGTWGPGVGIGLRKEDADLAQAFNKAIEASAKDGSLGRISLKWFGVDISPQTEK</sequence>
<evidence type="ECO:0000313" key="7">
    <source>
        <dbReference type="EMBL" id="PRH84884.1"/>
    </source>
</evidence>
<comment type="subcellular location">
    <subcellularLocation>
        <location evidence="1">Cell envelope</location>
    </subcellularLocation>
</comment>
<dbReference type="OrthoDB" id="9807134at2"/>
<dbReference type="Pfam" id="PF00497">
    <property type="entry name" value="SBP_bac_3"/>
    <property type="match status" value="1"/>
</dbReference>
<reference evidence="7 8" key="1">
    <citation type="submission" date="2018-02" db="EMBL/GenBank/DDBJ databases">
        <title>Whole genome sequencing of endophytic bacterium.</title>
        <authorList>
            <person name="Eedara R."/>
            <person name="Podile A.R."/>
        </authorList>
    </citation>
    <scope>NUCLEOTIDE SEQUENCE [LARGE SCALE GENOMIC DNA]</scope>
    <source>
        <strain evidence="7 8">RP1T</strain>
    </source>
</reference>
<protein>
    <submittedName>
        <fullName evidence="7">ABC transporter substrate-binding protein</fullName>
    </submittedName>
</protein>
<feature type="signal peptide" evidence="5">
    <location>
        <begin position="1"/>
        <end position="21"/>
    </location>
</feature>
<feature type="chain" id="PRO_5015394303" evidence="5">
    <location>
        <begin position="22"/>
        <end position="281"/>
    </location>
</feature>
<dbReference type="SUPFAM" id="SSF53850">
    <property type="entry name" value="Periplasmic binding protein-like II"/>
    <property type="match status" value="1"/>
</dbReference>
<dbReference type="SMART" id="SM00062">
    <property type="entry name" value="PBPb"/>
    <property type="match status" value="1"/>
</dbReference>
<comment type="caution">
    <text evidence="7">The sequence shown here is derived from an EMBL/GenBank/DDBJ whole genome shotgun (WGS) entry which is preliminary data.</text>
</comment>
<dbReference type="EMBL" id="PUEJ01000011">
    <property type="protein sequence ID" value="PRH84884.1"/>
    <property type="molecule type" value="Genomic_DNA"/>
</dbReference>
<evidence type="ECO:0000313" key="8">
    <source>
        <dbReference type="Proteomes" id="UP000237682"/>
    </source>
</evidence>
<dbReference type="GO" id="GO:0030313">
    <property type="term" value="C:cell envelope"/>
    <property type="evidence" value="ECO:0007669"/>
    <property type="project" value="UniProtKB-SubCell"/>
</dbReference>
<feature type="domain" description="Solute-binding protein family 3/N-terminal" evidence="6">
    <location>
        <begin position="26"/>
        <end position="274"/>
    </location>
</feature>
<dbReference type="Gene3D" id="3.40.190.10">
    <property type="entry name" value="Periplasmic binding protein-like II"/>
    <property type="match status" value="2"/>
</dbReference>
<accession>A0A2S9Q6G4</accession>
<dbReference type="PANTHER" id="PTHR35936:SF17">
    <property type="entry name" value="ARGININE-BINDING EXTRACELLULAR PROTEIN ARTP"/>
    <property type="match status" value="1"/>
</dbReference>
<dbReference type="InterPro" id="IPR018313">
    <property type="entry name" value="SBP_3_CS"/>
</dbReference>
<name>A0A2S9Q6G4_9HYPH</name>
<dbReference type="PANTHER" id="PTHR35936">
    <property type="entry name" value="MEMBRANE-BOUND LYTIC MUREIN TRANSGLYCOSYLASE F"/>
    <property type="match status" value="1"/>
</dbReference>
<dbReference type="AlphaFoldDB" id="A0A2S9Q6G4"/>
<evidence type="ECO:0000256" key="3">
    <source>
        <dbReference type="ARBA" id="ARBA00022729"/>
    </source>
</evidence>
<dbReference type="PROSITE" id="PS01039">
    <property type="entry name" value="SBP_BACTERIAL_3"/>
    <property type="match status" value="1"/>
</dbReference>
<evidence type="ECO:0000256" key="2">
    <source>
        <dbReference type="ARBA" id="ARBA00010333"/>
    </source>
</evidence>
<proteinExistence type="inferred from homology"/>
<evidence type="ECO:0000256" key="5">
    <source>
        <dbReference type="SAM" id="SignalP"/>
    </source>
</evidence>
<dbReference type="InterPro" id="IPR001638">
    <property type="entry name" value="Solute-binding_3/MltF_N"/>
</dbReference>
<evidence type="ECO:0000256" key="1">
    <source>
        <dbReference type="ARBA" id="ARBA00004196"/>
    </source>
</evidence>
<gene>
    <name evidence="7" type="ORF">C5L14_24705</name>
</gene>
<keyword evidence="8" id="KW-1185">Reference proteome</keyword>
<evidence type="ECO:0000259" key="6">
    <source>
        <dbReference type="SMART" id="SM00062"/>
    </source>
</evidence>
<comment type="similarity">
    <text evidence="2 4">Belongs to the bacterial solute-binding protein 3 family.</text>
</comment>
<dbReference type="Proteomes" id="UP000237682">
    <property type="component" value="Unassembled WGS sequence"/>
</dbReference>